<dbReference type="PANTHER" id="PTHR38096">
    <property type="entry name" value="ENTEROBACTIN SYNTHASE COMPONENT D"/>
    <property type="match status" value="1"/>
</dbReference>
<evidence type="ECO:0000313" key="4">
    <source>
        <dbReference type="EMBL" id="MER6904037.1"/>
    </source>
</evidence>
<dbReference type="InterPro" id="IPR003542">
    <property type="entry name" value="Enbac_synth_compD-like"/>
</dbReference>
<dbReference type="EMBL" id="JBEPCV010000006">
    <property type="protein sequence ID" value="MER6904037.1"/>
    <property type="molecule type" value="Genomic_DNA"/>
</dbReference>
<evidence type="ECO:0000313" key="5">
    <source>
        <dbReference type="Proteomes" id="UP001490330"/>
    </source>
</evidence>
<dbReference type="Pfam" id="PF17837">
    <property type="entry name" value="4PPT_N"/>
    <property type="match status" value="1"/>
</dbReference>
<reference evidence="4 5" key="1">
    <citation type="submission" date="2024-06" db="EMBL/GenBank/DDBJ databases">
        <title>The Natural Products Discovery Center: Release of the First 8490 Sequenced Strains for Exploring Actinobacteria Biosynthetic Diversity.</title>
        <authorList>
            <person name="Kalkreuter E."/>
            <person name="Kautsar S.A."/>
            <person name="Yang D."/>
            <person name="Bader C.D."/>
            <person name="Teijaro C.N."/>
            <person name="Fluegel L."/>
            <person name="Davis C.M."/>
            <person name="Simpson J.R."/>
            <person name="Lauterbach L."/>
            <person name="Steele A.D."/>
            <person name="Gui C."/>
            <person name="Meng S."/>
            <person name="Li G."/>
            <person name="Viehrig K."/>
            <person name="Ye F."/>
            <person name="Su P."/>
            <person name="Kiefer A.F."/>
            <person name="Nichols A."/>
            <person name="Cepeda A.J."/>
            <person name="Yan W."/>
            <person name="Fan B."/>
            <person name="Jiang Y."/>
            <person name="Adhikari A."/>
            <person name="Zheng C.-J."/>
            <person name="Schuster L."/>
            <person name="Cowan T.M."/>
            <person name="Smanski M.J."/>
            <person name="Chevrette M.G."/>
            <person name="De Carvalho L.P.S."/>
            <person name="Shen B."/>
        </authorList>
    </citation>
    <scope>NUCLEOTIDE SEQUENCE [LARGE SCALE GENOMIC DNA]</scope>
    <source>
        <strain evidence="4 5">NPDC000632</strain>
    </source>
</reference>
<dbReference type="Pfam" id="PF01648">
    <property type="entry name" value="ACPS"/>
    <property type="match status" value="1"/>
</dbReference>
<evidence type="ECO:0000256" key="1">
    <source>
        <dbReference type="ARBA" id="ARBA00022679"/>
    </source>
</evidence>
<dbReference type="RefSeq" id="WP_350717496.1">
    <property type="nucleotide sequence ID" value="NZ_JBEPCO010000007.1"/>
</dbReference>
<proteinExistence type="predicted"/>
<keyword evidence="5" id="KW-1185">Reference proteome</keyword>
<dbReference type="PRINTS" id="PR01399">
    <property type="entry name" value="ENTSNTHTASED"/>
</dbReference>
<dbReference type="InterPro" id="IPR037143">
    <property type="entry name" value="4-PPantetheinyl_Trfase_dom_sf"/>
</dbReference>
<dbReference type="Proteomes" id="UP001490330">
    <property type="component" value="Unassembled WGS sequence"/>
</dbReference>
<comment type="caution">
    <text evidence="4">The sequence shown here is derived from an EMBL/GenBank/DDBJ whole genome shotgun (WGS) entry which is preliminary data.</text>
</comment>
<protein>
    <submittedName>
        <fullName evidence="4">4'-phosphopantetheinyl transferase superfamily protein</fullName>
    </submittedName>
</protein>
<evidence type="ECO:0000259" key="2">
    <source>
        <dbReference type="Pfam" id="PF01648"/>
    </source>
</evidence>
<gene>
    <name evidence="4" type="ORF">ABT322_09690</name>
</gene>
<dbReference type="GO" id="GO:0016740">
    <property type="term" value="F:transferase activity"/>
    <property type="evidence" value="ECO:0007669"/>
    <property type="project" value="UniProtKB-KW"/>
</dbReference>
<dbReference type="PANTHER" id="PTHR38096:SF1">
    <property type="entry name" value="ENTEROBACTIN SYNTHASE COMPONENT D"/>
    <property type="match status" value="1"/>
</dbReference>
<accession>A0ABV1VC13</accession>
<keyword evidence="1 4" id="KW-0808">Transferase</keyword>
<dbReference type="InterPro" id="IPR041354">
    <property type="entry name" value="4PPT_N"/>
</dbReference>
<feature type="domain" description="4'-phosphopantetheinyl transferase" evidence="2">
    <location>
        <begin position="93"/>
        <end position="182"/>
    </location>
</feature>
<feature type="domain" description="4'-phosphopantetheinyl transferase N-terminal" evidence="3">
    <location>
        <begin position="19"/>
        <end position="84"/>
    </location>
</feature>
<dbReference type="Gene3D" id="3.90.470.20">
    <property type="entry name" value="4'-phosphopantetheinyl transferase domain"/>
    <property type="match status" value="1"/>
</dbReference>
<name>A0ABV1VC13_9ACTN</name>
<organism evidence="4 5">
    <name type="scientific">Streptomyces flaveolus</name>
    <dbReference type="NCBI Taxonomy" id="67297"/>
    <lineage>
        <taxon>Bacteria</taxon>
        <taxon>Bacillati</taxon>
        <taxon>Actinomycetota</taxon>
        <taxon>Actinomycetes</taxon>
        <taxon>Kitasatosporales</taxon>
        <taxon>Streptomycetaceae</taxon>
        <taxon>Streptomyces</taxon>
    </lineage>
</organism>
<dbReference type="InterPro" id="IPR008278">
    <property type="entry name" value="4-PPantetheinyl_Trfase_dom"/>
</dbReference>
<sequence>MGFGVASAHEGPPVAVTDEERSLARTMPEARRSDFLIGRSALHRAVRAAGLSAGSVLCDGPRPRLPEGIAASISHSGGVAVAVAGPSGLFRTLGVDLEMTPLPVRAAHLVLRGPERPLLGPPRTAARRLLALYSAKESAFKALHAVVDPAPRGLRDVRLEPDGAGYLAWAAGHPRTRVHVSVRQLPDRGVLCWALPQD</sequence>
<evidence type="ECO:0000259" key="3">
    <source>
        <dbReference type="Pfam" id="PF17837"/>
    </source>
</evidence>
<dbReference type="SUPFAM" id="SSF56214">
    <property type="entry name" value="4'-phosphopantetheinyl transferase"/>
    <property type="match status" value="1"/>
</dbReference>